<keyword evidence="2" id="KW-0378">Hydrolase</keyword>
<evidence type="ECO:0000259" key="3">
    <source>
        <dbReference type="Pfam" id="PF00561"/>
    </source>
</evidence>
<evidence type="ECO:0000256" key="1">
    <source>
        <dbReference type="ARBA" id="ARBA00010088"/>
    </source>
</evidence>
<dbReference type="SUPFAM" id="SSF53474">
    <property type="entry name" value="alpha/beta-Hydrolases"/>
    <property type="match status" value="1"/>
</dbReference>
<evidence type="ECO:0000256" key="2">
    <source>
        <dbReference type="ARBA" id="ARBA00022801"/>
    </source>
</evidence>
<accession>A0AAV5A0V1</accession>
<dbReference type="InterPro" id="IPR000073">
    <property type="entry name" value="AB_hydrolase_1"/>
</dbReference>
<dbReference type="EMBL" id="BPWL01000001">
    <property type="protein sequence ID" value="GJJ06650.1"/>
    <property type="molecule type" value="Genomic_DNA"/>
</dbReference>
<dbReference type="InterPro" id="IPR050228">
    <property type="entry name" value="Carboxylesterase_BioH"/>
</dbReference>
<organism evidence="4 5">
    <name type="scientific">Clathrus columnatus</name>
    <dbReference type="NCBI Taxonomy" id="1419009"/>
    <lineage>
        <taxon>Eukaryota</taxon>
        <taxon>Fungi</taxon>
        <taxon>Dikarya</taxon>
        <taxon>Basidiomycota</taxon>
        <taxon>Agaricomycotina</taxon>
        <taxon>Agaricomycetes</taxon>
        <taxon>Phallomycetidae</taxon>
        <taxon>Phallales</taxon>
        <taxon>Clathraceae</taxon>
        <taxon>Clathrus</taxon>
    </lineage>
</organism>
<feature type="domain" description="AB hydrolase-1" evidence="3">
    <location>
        <begin position="41"/>
        <end position="296"/>
    </location>
</feature>
<dbReference type="InterPro" id="IPR005945">
    <property type="entry name" value="Pro_imino_pep"/>
</dbReference>
<dbReference type="PRINTS" id="PR00793">
    <property type="entry name" value="PROAMNOPTASE"/>
</dbReference>
<gene>
    <name evidence="4" type="ORF">Clacol_000844</name>
</gene>
<reference evidence="4" key="1">
    <citation type="submission" date="2021-10" db="EMBL/GenBank/DDBJ databases">
        <title>De novo Genome Assembly of Clathrus columnatus (Basidiomycota, Fungi) Using Illumina and Nanopore Sequence Data.</title>
        <authorList>
            <person name="Ogiso-Tanaka E."/>
            <person name="Itagaki H."/>
            <person name="Hosoya T."/>
            <person name="Hosaka K."/>
        </authorList>
    </citation>
    <scope>NUCLEOTIDE SEQUENCE</scope>
    <source>
        <strain evidence="4">MO-923</strain>
    </source>
</reference>
<dbReference type="PANTHER" id="PTHR43194">
    <property type="entry name" value="HYDROLASE ALPHA/BETA FOLD FAMILY"/>
    <property type="match status" value="1"/>
</dbReference>
<comment type="caution">
    <text evidence="4">The sequence shown here is derived from an EMBL/GenBank/DDBJ whole genome shotgun (WGS) entry which is preliminary data.</text>
</comment>
<dbReference type="Pfam" id="PF00561">
    <property type="entry name" value="Abhydrolase_1"/>
    <property type="match status" value="1"/>
</dbReference>
<dbReference type="GO" id="GO:0006508">
    <property type="term" value="P:proteolysis"/>
    <property type="evidence" value="ECO:0007669"/>
    <property type="project" value="InterPro"/>
</dbReference>
<name>A0AAV5A0V1_9AGAM</name>
<dbReference type="PIRSF" id="PIRSF005539">
    <property type="entry name" value="Pept_S33_TRI_F1"/>
    <property type="match status" value="1"/>
</dbReference>
<sequence length="319" mass="36257">MSLTTTVSEGVADYHVPTAGKPCKTWYKVFGDLSHPGHERPLVVVHGGPGSCHNYLLPISKLWDTHHIPVVLYDQIGNGNSTHLPEKKGDVSFWTEVLFRDELENLLRHLKINNDYDLLGQSWGGMLSAAFATYQPKGLKRLIITNSPASMDLWVESSNKLRLTLPEEVQAVLDEHEEAGTTDSEAYEEATQVFYKRHLCRVDPWPEELAKSFEIMGQDSTVYLTMNGPNEFYITGSLKTWSIIDDLHKVKVPTLVINGRYDGAQDEAVFPFFNNIPKCRWVRFEGSSHLPQFEEPERFFELIGDFLTHARVEEEYGSV</sequence>
<proteinExistence type="inferred from homology"/>
<comment type="similarity">
    <text evidence="1">Belongs to the peptidase S33 family.</text>
</comment>
<dbReference type="PANTHER" id="PTHR43194:SF2">
    <property type="entry name" value="PEROXISOMAL MEMBRANE PROTEIN LPX1"/>
    <property type="match status" value="1"/>
</dbReference>
<evidence type="ECO:0000313" key="5">
    <source>
        <dbReference type="Proteomes" id="UP001050691"/>
    </source>
</evidence>
<dbReference type="InterPro" id="IPR002410">
    <property type="entry name" value="Peptidase_S33"/>
</dbReference>
<keyword evidence="5" id="KW-1185">Reference proteome</keyword>
<protein>
    <recommendedName>
        <fullName evidence="3">AB hydrolase-1 domain-containing protein</fullName>
    </recommendedName>
</protein>
<evidence type="ECO:0000313" key="4">
    <source>
        <dbReference type="EMBL" id="GJJ06650.1"/>
    </source>
</evidence>
<dbReference type="GO" id="GO:0008233">
    <property type="term" value="F:peptidase activity"/>
    <property type="evidence" value="ECO:0007669"/>
    <property type="project" value="InterPro"/>
</dbReference>
<dbReference type="Gene3D" id="3.40.50.1820">
    <property type="entry name" value="alpha/beta hydrolase"/>
    <property type="match status" value="1"/>
</dbReference>
<dbReference type="Proteomes" id="UP001050691">
    <property type="component" value="Unassembled WGS sequence"/>
</dbReference>
<dbReference type="InterPro" id="IPR029058">
    <property type="entry name" value="AB_hydrolase_fold"/>
</dbReference>
<dbReference type="AlphaFoldDB" id="A0AAV5A0V1"/>
<dbReference type="NCBIfam" id="TIGR01250">
    <property type="entry name" value="pro_imino_pep_2"/>
    <property type="match status" value="1"/>
</dbReference>